<dbReference type="HOGENOM" id="CLU_006072_3_1_1"/>
<dbReference type="Proteomes" id="UP000053328">
    <property type="component" value="Unassembled WGS sequence"/>
</dbReference>
<dbReference type="Pfam" id="PF00648">
    <property type="entry name" value="Peptidase_C2"/>
    <property type="match status" value="1"/>
</dbReference>
<gene>
    <name evidence="9" type="ORF">PV08_01045</name>
</gene>
<evidence type="ECO:0000313" key="9">
    <source>
        <dbReference type="EMBL" id="KIW20470.1"/>
    </source>
</evidence>
<dbReference type="OrthoDB" id="424753at2759"/>
<keyword evidence="10" id="KW-1185">Reference proteome</keyword>
<dbReference type="PANTHER" id="PTHR10183:SF379">
    <property type="entry name" value="CALPAIN-5"/>
    <property type="match status" value="1"/>
</dbReference>
<evidence type="ECO:0000256" key="2">
    <source>
        <dbReference type="ARBA" id="ARBA00022670"/>
    </source>
</evidence>
<dbReference type="GO" id="GO:0006508">
    <property type="term" value="P:proteolysis"/>
    <property type="evidence" value="ECO:0007669"/>
    <property type="project" value="UniProtKB-KW"/>
</dbReference>
<dbReference type="SUPFAM" id="SSF54001">
    <property type="entry name" value="Cysteine proteinases"/>
    <property type="match status" value="1"/>
</dbReference>
<feature type="domain" description="Calpain catalytic" evidence="8">
    <location>
        <begin position="183"/>
        <end position="486"/>
    </location>
</feature>
<feature type="compositionally biased region" description="Polar residues" evidence="7">
    <location>
        <begin position="1"/>
        <end position="12"/>
    </location>
</feature>
<dbReference type="InterPro" id="IPR022684">
    <property type="entry name" value="Calpain_cysteine_protease"/>
</dbReference>
<dbReference type="GeneID" id="27328128"/>
<dbReference type="Gene3D" id="3.90.70.10">
    <property type="entry name" value="Cysteine proteinases"/>
    <property type="match status" value="1"/>
</dbReference>
<feature type="active site" evidence="5 6">
    <location>
        <position position="410"/>
    </location>
</feature>
<dbReference type="STRING" id="91928.A0A0D2BPL7"/>
<dbReference type="CDD" id="cd00044">
    <property type="entry name" value="CysPc"/>
    <property type="match status" value="1"/>
</dbReference>
<feature type="compositionally biased region" description="Low complexity" evidence="7">
    <location>
        <begin position="632"/>
        <end position="665"/>
    </location>
</feature>
<dbReference type="AlphaFoldDB" id="A0A0D2BPL7"/>
<dbReference type="InterPro" id="IPR001300">
    <property type="entry name" value="Peptidase_C2_calpain_cat"/>
</dbReference>
<comment type="similarity">
    <text evidence="1">Belongs to the peptidase C2 family.</text>
</comment>
<dbReference type="GO" id="GO:0004198">
    <property type="term" value="F:calcium-dependent cysteine-type endopeptidase activity"/>
    <property type="evidence" value="ECO:0007669"/>
    <property type="project" value="InterPro"/>
</dbReference>
<proteinExistence type="inferred from homology"/>
<dbReference type="VEuPathDB" id="FungiDB:PV08_01045"/>
<evidence type="ECO:0000256" key="6">
    <source>
        <dbReference type="PROSITE-ProRule" id="PRU00239"/>
    </source>
</evidence>
<dbReference type="PRINTS" id="PR00704">
    <property type="entry name" value="CALPAIN"/>
</dbReference>
<evidence type="ECO:0000256" key="5">
    <source>
        <dbReference type="PIRSR" id="PIRSR622684-1"/>
    </source>
</evidence>
<feature type="compositionally biased region" description="Acidic residues" evidence="7">
    <location>
        <begin position="773"/>
        <end position="798"/>
    </location>
</feature>
<evidence type="ECO:0000256" key="7">
    <source>
        <dbReference type="SAM" id="MobiDB-lite"/>
    </source>
</evidence>
<feature type="active site" evidence="5 6">
    <location>
        <position position="212"/>
    </location>
</feature>
<reference evidence="9 10" key="1">
    <citation type="submission" date="2015-01" db="EMBL/GenBank/DDBJ databases">
        <title>The Genome Sequence of Exophiala spinifera CBS89968.</title>
        <authorList>
            <consortium name="The Broad Institute Genomics Platform"/>
            <person name="Cuomo C."/>
            <person name="de Hoog S."/>
            <person name="Gorbushina A."/>
            <person name="Stielow B."/>
            <person name="Teixiera M."/>
            <person name="Abouelleil A."/>
            <person name="Chapman S.B."/>
            <person name="Priest M."/>
            <person name="Young S.K."/>
            <person name="Wortman J."/>
            <person name="Nusbaum C."/>
            <person name="Birren B."/>
        </authorList>
    </citation>
    <scope>NUCLEOTIDE SEQUENCE [LARGE SCALE GENOMIC DNA]</scope>
    <source>
        <strain evidence="9 10">CBS 89968</strain>
    </source>
</reference>
<dbReference type="SMART" id="SM00230">
    <property type="entry name" value="CysPc"/>
    <property type="match status" value="1"/>
</dbReference>
<dbReference type="EMBL" id="KN847492">
    <property type="protein sequence ID" value="KIW20470.1"/>
    <property type="molecule type" value="Genomic_DNA"/>
</dbReference>
<evidence type="ECO:0000256" key="1">
    <source>
        <dbReference type="ARBA" id="ARBA00007623"/>
    </source>
</evidence>
<keyword evidence="3 6" id="KW-0378">Hydrolase</keyword>
<evidence type="ECO:0000259" key="8">
    <source>
        <dbReference type="PROSITE" id="PS50203"/>
    </source>
</evidence>
<dbReference type="PROSITE" id="PS50203">
    <property type="entry name" value="CALPAIN_CAT"/>
    <property type="match status" value="1"/>
</dbReference>
<organism evidence="9 10">
    <name type="scientific">Exophiala spinifera</name>
    <dbReference type="NCBI Taxonomy" id="91928"/>
    <lineage>
        <taxon>Eukaryota</taxon>
        <taxon>Fungi</taxon>
        <taxon>Dikarya</taxon>
        <taxon>Ascomycota</taxon>
        <taxon>Pezizomycotina</taxon>
        <taxon>Eurotiomycetes</taxon>
        <taxon>Chaetothyriomycetidae</taxon>
        <taxon>Chaetothyriales</taxon>
        <taxon>Herpotrichiellaceae</taxon>
        <taxon>Exophiala</taxon>
    </lineage>
</organism>
<dbReference type="RefSeq" id="XP_016240686.1">
    <property type="nucleotide sequence ID" value="XM_016375410.1"/>
</dbReference>
<name>A0A0D2BPL7_9EURO</name>
<feature type="region of interest" description="Disordered" evidence="7">
    <location>
        <begin position="729"/>
        <end position="798"/>
    </location>
</feature>
<keyword evidence="4 6" id="KW-0788">Thiol protease</keyword>
<evidence type="ECO:0000313" key="10">
    <source>
        <dbReference type="Proteomes" id="UP000053328"/>
    </source>
</evidence>
<sequence>MEPQNSQNQSGKHQGGPESKSDINIEANPTSNDPTPPEGGLQLGGGQTIKLMLVPDKAPTPAPPKKKEKPHPQAKMTKFWDNFNPEYQGKVTRVLPERMTDKNVSLAKLVGEIAHRATTSYEHAKESCIRDVKRIIRECRESNQKYTDPHFDIERDLKITRARDCLDGLVIEQNDKEFPADVKRVTDIFDDPKFYVDGPSYDDILQGSAGDCWFLAAVSALGCNREFIDRVCVIQDQAVGVYGFVFHRDGEWHQCIIDDKLYLRAPNYDESGDVVLGQYGVRRNNQEDQYQELFQRGSQALYFAQCRDQNETWVSLLEKAYAKAHGDYASISGGQTGEALEELTGSITSEIYTTNILDTDAFWSNELSKCGKTTEFVFSCAVARWREWRPYLVANEKIREERRSGIVSQHAYAILDTYEGHGQRLVKIRNPWGRKEWTGTWSDGSKEWTPEWLSRLNHQFGDDGIFWMTYKDMLSKYKYIDRTRIFGPEWHVVQQWMSVQVPWSTLDYQTNYFSIDVPEDTEAVIVLSQLDDRYFKGLQGKYNFTLQFRVQKDSDDDDEYLARSKLNYELVRSVNVEVHLAKGTYSVLVKVEATSTSRDDVETIIRNNIHRRDKITQIGKLYDLAHQKGQLPGMSSTGTSLSPTGTSTPATTGTPVLSTAPATPTEETKPEEDAEKDPNRNPWNASCIVGLRVYSKQPDLALKIVVPSKEELSENKPTLDRDDVAKSALDEAQAAAEKVEESVKGDDDADDQGLPGQATKSASGKRVRLLVESSDEGQEEQGDASSSSDEESTVSYDD</sequence>
<evidence type="ECO:0000256" key="4">
    <source>
        <dbReference type="ARBA" id="ARBA00022807"/>
    </source>
</evidence>
<protein>
    <recommendedName>
        <fullName evidence="8">Calpain catalytic domain-containing protein</fullName>
    </recommendedName>
</protein>
<dbReference type="PANTHER" id="PTHR10183">
    <property type="entry name" value="CALPAIN"/>
    <property type="match status" value="1"/>
</dbReference>
<keyword evidence="2 6" id="KW-0645">Protease</keyword>
<feature type="region of interest" description="Disordered" evidence="7">
    <location>
        <begin position="1"/>
        <end position="74"/>
    </location>
</feature>
<dbReference type="PROSITE" id="PS00139">
    <property type="entry name" value="THIOL_PROTEASE_CYS"/>
    <property type="match status" value="1"/>
</dbReference>
<dbReference type="InterPro" id="IPR000169">
    <property type="entry name" value="Pept_cys_AS"/>
</dbReference>
<accession>A0A0D2BPL7</accession>
<evidence type="ECO:0000256" key="3">
    <source>
        <dbReference type="ARBA" id="ARBA00022801"/>
    </source>
</evidence>
<dbReference type="InterPro" id="IPR038765">
    <property type="entry name" value="Papain-like_cys_pep_sf"/>
</dbReference>
<feature type="region of interest" description="Disordered" evidence="7">
    <location>
        <begin position="629"/>
        <end position="682"/>
    </location>
</feature>
<feature type="active site" evidence="5 6">
    <location>
        <position position="430"/>
    </location>
</feature>
<feature type="compositionally biased region" description="Basic and acidic residues" evidence="7">
    <location>
        <begin position="737"/>
        <end position="746"/>
    </location>
</feature>